<feature type="compositionally biased region" description="Low complexity" evidence="1">
    <location>
        <begin position="98"/>
        <end position="114"/>
    </location>
</feature>
<dbReference type="Proteomes" id="UP000518266">
    <property type="component" value="Unassembled WGS sequence"/>
</dbReference>
<keyword evidence="3" id="KW-1185">Reference proteome</keyword>
<proteinExistence type="predicted"/>
<feature type="compositionally biased region" description="Low complexity" evidence="1">
    <location>
        <begin position="44"/>
        <end position="57"/>
    </location>
</feature>
<sequence>MLPIMPPSGNNNSLFPDLNLNEQEWTELMEELNCSDSRTVSPHLRSSSSSSGLLLLTPQTPRSPPLLPPLPPPLWPLLFLLLLLDSTTLPPPPKICPRRSSFSNSRRSSNAPSFTDKYSTNSLKRGPNSTTRGPMFTRSSGPRWPPPSQSPLGVRFGLDKPSSPSLYQQDFNPGAQKQLLMPPQQPNKGPQKARVHVGAPDPQHDGAPGVGVSPRTSCSSRGSGDGGHDQNSYAAPPPAPGKQPRHVDVGVPPGNHGNTGAYLSSQVALKQQQHQQILEQQKQQYLQRQLLMAEQRAVAALLRRAASTLPGGLVLSPGSSLHPLAGPLVPLSGLLLPLLPGTALGLPVEGLLALVLQPLQRRGVVAALAAVVMLPEVLDPPAEPLHHRAVSRDRRGMSLSPPPPVIDSTDGQ</sequence>
<feature type="compositionally biased region" description="Polar residues" evidence="1">
    <location>
        <begin position="162"/>
        <end position="171"/>
    </location>
</feature>
<feature type="region of interest" description="Disordered" evidence="1">
    <location>
        <begin position="38"/>
        <end position="57"/>
    </location>
</feature>
<feature type="region of interest" description="Disordered" evidence="1">
    <location>
        <begin position="389"/>
        <end position="412"/>
    </location>
</feature>
<feature type="region of interest" description="Disordered" evidence="1">
    <location>
        <begin position="94"/>
        <end position="248"/>
    </location>
</feature>
<protein>
    <submittedName>
        <fullName evidence="2">Uncharacterized protein</fullName>
    </submittedName>
</protein>
<evidence type="ECO:0000256" key="1">
    <source>
        <dbReference type="SAM" id="MobiDB-lite"/>
    </source>
</evidence>
<dbReference type="OrthoDB" id="5982619at2759"/>
<organism evidence="2 3">
    <name type="scientific">Dissostichus mawsoni</name>
    <name type="common">Antarctic cod</name>
    <dbReference type="NCBI Taxonomy" id="36200"/>
    <lineage>
        <taxon>Eukaryota</taxon>
        <taxon>Metazoa</taxon>
        <taxon>Chordata</taxon>
        <taxon>Craniata</taxon>
        <taxon>Vertebrata</taxon>
        <taxon>Euteleostomi</taxon>
        <taxon>Actinopterygii</taxon>
        <taxon>Neopterygii</taxon>
        <taxon>Teleostei</taxon>
        <taxon>Neoteleostei</taxon>
        <taxon>Acanthomorphata</taxon>
        <taxon>Eupercaria</taxon>
        <taxon>Perciformes</taxon>
        <taxon>Notothenioidei</taxon>
        <taxon>Nototheniidae</taxon>
        <taxon>Dissostichus</taxon>
    </lineage>
</organism>
<comment type="caution">
    <text evidence="2">The sequence shown here is derived from an EMBL/GenBank/DDBJ whole genome shotgun (WGS) entry which is preliminary data.</text>
</comment>
<dbReference type="AlphaFoldDB" id="A0A7J5XPY9"/>
<evidence type="ECO:0000313" key="2">
    <source>
        <dbReference type="EMBL" id="KAF3838903.1"/>
    </source>
</evidence>
<name>A0A7J5XPY9_DISMA</name>
<accession>A0A7J5XPY9</accession>
<dbReference type="EMBL" id="JAAKFY010000022">
    <property type="protein sequence ID" value="KAF3838903.1"/>
    <property type="molecule type" value="Genomic_DNA"/>
</dbReference>
<evidence type="ECO:0000313" key="3">
    <source>
        <dbReference type="Proteomes" id="UP000518266"/>
    </source>
</evidence>
<feature type="compositionally biased region" description="Polar residues" evidence="1">
    <location>
        <begin position="116"/>
        <end position="140"/>
    </location>
</feature>
<reference evidence="2 3" key="1">
    <citation type="submission" date="2020-03" db="EMBL/GenBank/DDBJ databases">
        <title>Dissostichus mawsoni Genome sequencing and assembly.</title>
        <authorList>
            <person name="Park H."/>
        </authorList>
    </citation>
    <scope>NUCLEOTIDE SEQUENCE [LARGE SCALE GENOMIC DNA]</scope>
    <source>
        <strain evidence="2">DM0001</strain>
        <tissue evidence="2">Muscle</tissue>
    </source>
</reference>
<gene>
    <name evidence="2" type="ORF">F7725_010671</name>
</gene>